<dbReference type="SMART" id="SM00228">
    <property type="entry name" value="PDZ"/>
    <property type="match status" value="1"/>
</dbReference>
<evidence type="ECO:0000313" key="4">
    <source>
        <dbReference type="Proteomes" id="UP001239994"/>
    </source>
</evidence>
<dbReference type="InterPro" id="IPR051067">
    <property type="entry name" value="NHER"/>
</dbReference>
<dbReference type="InterPro" id="IPR001478">
    <property type="entry name" value="PDZ"/>
</dbReference>
<keyword evidence="4" id="KW-1185">Reference proteome</keyword>
<reference evidence="3" key="1">
    <citation type="submission" date="2023-03" db="EMBL/GenBank/DDBJ databases">
        <title>Electrophorus voltai genome.</title>
        <authorList>
            <person name="Bian C."/>
        </authorList>
    </citation>
    <scope>NUCLEOTIDE SEQUENCE</scope>
    <source>
        <strain evidence="3">CB-2022</strain>
        <tissue evidence="3">Muscle</tissue>
    </source>
</reference>
<dbReference type="Gene3D" id="2.30.42.10">
    <property type="match status" value="1"/>
</dbReference>
<accession>A0AAD8YXS7</accession>
<name>A0AAD8YXS7_9TELE</name>
<evidence type="ECO:0000259" key="2">
    <source>
        <dbReference type="PROSITE" id="PS50106"/>
    </source>
</evidence>
<comment type="caution">
    <text evidence="3">The sequence shown here is derived from an EMBL/GenBank/DDBJ whole genome shotgun (WGS) entry which is preliminary data.</text>
</comment>
<dbReference type="PROSITE" id="PS50106">
    <property type="entry name" value="PDZ"/>
    <property type="match status" value="1"/>
</dbReference>
<dbReference type="GO" id="GO:0016324">
    <property type="term" value="C:apical plasma membrane"/>
    <property type="evidence" value="ECO:0007669"/>
    <property type="project" value="TreeGrafter"/>
</dbReference>
<dbReference type="Proteomes" id="UP001239994">
    <property type="component" value="Unassembled WGS sequence"/>
</dbReference>
<feature type="domain" description="PDZ" evidence="2">
    <location>
        <begin position="44"/>
        <end position="127"/>
    </location>
</feature>
<dbReference type="GO" id="GO:0005102">
    <property type="term" value="F:signaling receptor binding"/>
    <property type="evidence" value="ECO:0007669"/>
    <property type="project" value="TreeGrafter"/>
</dbReference>
<gene>
    <name evidence="3" type="ORF">P4O66_016299</name>
</gene>
<evidence type="ECO:0000256" key="1">
    <source>
        <dbReference type="ARBA" id="ARBA00022737"/>
    </source>
</evidence>
<evidence type="ECO:0000313" key="3">
    <source>
        <dbReference type="EMBL" id="KAK1787809.1"/>
    </source>
</evidence>
<dbReference type="InterPro" id="IPR036034">
    <property type="entry name" value="PDZ_sf"/>
</dbReference>
<dbReference type="PANTHER" id="PTHR14191">
    <property type="entry name" value="PDZ DOMAIN CONTAINING PROTEIN"/>
    <property type="match status" value="1"/>
</dbReference>
<dbReference type="SUPFAM" id="SSF50156">
    <property type="entry name" value="PDZ domain-like"/>
    <property type="match status" value="1"/>
</dbReference>
<feature type="non-terminal residue" evidence="3">
    <location>
        <position position="161"/>
    </location>
</feature>
<dbReference type="EMBL" id="JAROKS010000023">
    <property type="protein sequence ID" value="KAK1787809.1"/>
    <property type="molecule type" value="Genomic_DNA"/>
</dbReference>
<dbReference type="AlphaFoldDB" id="A0AAD8YXS7"/>
<dbReference type="GO" id="GO:0043495">
    <property type="term" value="F:protein-membrane adaptor activity"/>
    <property type="evidence" value="ECO:0007669"/>
    <property type="project" value="TreeGrafter"/>
</dbReference>
<proteinExistence type="predicted"/>
<organism evidence="3 4">
    <name type="scientific">Electrophorus voltai</name>
    <dbReference type="NCBI Taxonomy" id="2609070"/>
    <lineage>
        <taxon>Eukaryota</taxon>
        <taxon>Metazoa</taxon>
        <taxon>Chordata</taxon>
        <taxon>Craniata</taxon>
        <taxon>Vertebrata</taxon>
        <taxon>Euteleostomi</taxon>
        <taxon>Actinopterygii</taxon>
        <taxon>Neopterygii</taxon>
        <taxon>Teleostei</taxon>
        <taxon>Ostariophysi</taxon>
        <taxon>Gymnotiformes</taxon>
        <taxon>Gymnotoidei</taxon>
        <taxon>Gymnotidae</taxon>
        <taxon>Electrophorus</taxon>
    </lineage>
</organism>
<dbReference type="GO" id="GO:0072659">
    <property type="term" value="P:protein localization to plasma membrane"/>
    <property type="evidence" value="ECO:0007669"/>
    <property type="project" value="TreeGrafter"/>
</dbReference>
<keyword evidence="1" id="KW-0677">Repeat</keyword>
<dbReference type="PANTHER" id="PTHR14191:SF20">
    <property type="entry name" value="NA(+)_H(+) EXCHANGE REGULATORY COFACTOR NHE-RF4"/>
    <property type="match status" value="1"/>
</dbReference>
<dbReference type="CDD" id="cd06768">
    <property type="entry name" value="PDZ_NHERF-like"/>
    <property type="match status" value="1"/>
</dbReference>
<dbReference type="Pfam" id="PF00595">
    <property type="entry name" value="PDZ"/>
    <property type="match status" value="1"/>
</dbReference>
<protein>
    <recommendedName>
        <fullName evidence="2">PDZ domain-containing protein</fullName>
    </recommendedName>
</protein>
<sequence>MKKCSDHMTVLVIDSESEKSYVRRGMPIVPVLADPQNMALRPRRLRLAQGHSGYGFLLRQEKITAGRPVHMLREVDAGSPAEAAGIKDGELLLEVNGESTDSLGHEDVVSKIRQSGKHVTLTTMTVHGQDLYTQVGEVDALIRDSESEFRIRYKSYSTVKP</sequence>